<dbReference type="GO" id="GO:0055085">
    <property type="term" value="P:transmembrane transport"/>
    <property type="evidence" value="ECO:0007669"/>
    <property type="project" value="UniProtKB-UniRule"/>
</dbReference>
<dbReference type="InterPro" id="IPR003838">
    <property type="entry name" value="ABC3_permease_C"/>
</dbReference>
<keyword evidence="4 6" id="KW-1133">Transmembrane helix</keyword>
<feature type="transmembrane region" description="Helical" evidence="6">
    <location>
        <begin position="222"/>
        <end position="241"/>
    </location>
</feature>
<dbReference type="InterPro" id="IPR052536">
    <property type="entry name" value="ABC-4_Integral_Memb_Prot"/>
</dbReference>
<evidence type="ECO:0000256" key="4">
    <source>
        <dbReference type="ARBA" id="ARBA00022989"/>
    </source>
</evidence>
<feature type="transmembrane region" description="Helical" evidence="6">
    <location>
        <begin position="104"/>
        <end position="126"/>
    </location>
</feature>
<keyword evidence="5 6" id="KW-0472">Membrane</keyword>
<protein>
    <submittedName>
        <fullName evidence="8">FtsX-like permease family protein</fullName>
    </submittedName>
</protein>
<dbReference type="OrthoDB" id="1937696at2"/>
<dbReference type="Pfam" id="PF02687">
    <property type="entry name" value="FtsX"/>
    <property type="match status" value="1"/>
</dbReference>
<keyword evidence="9" id="KW-1185">Reference proteome</keyword>
<dbReference type="PANTHER" id="PTHR46795">
    <property type="entry name" value="ABC TRANSPORTER PERMEASE-RELATED-RELATED"/>
    <property type="match status" value="1"/>
</dbReference>
<keyword evidence="6" id="KW-0813">Transport</keyword>
<feature type="transmembrane region" description="Helical" evidence="6">
    <location>
        <begin position="581"/>
        <end position="603"/>
    </location>
</feature>
<evidence type="ECO:0000259" key="7">
    <source>
        <dbReference type="Pfam" id="PF02687"/>
    </source>
</evidence>
<feature type="transmembrane region" description="Helical" evidence="6">
    <location>
        <begin position="146"/>
        <end position="169"/>
    </location>
</feature>
<feature type="domain" description="ABC3 transporter permease C-terminal" evidence="7">
    <location>
        <begin position="64"/>
        <end position="171"/>
    </location>
</feature>
<feature type="transmembrane region" description="Helical" evidence="6">
    <location>
        <begin position="282"/>
        <end position="305"/>
    </location>
</feature>
<dbReference type="AlphaFoldDB" id="A0A318TSI8"/>
<dbReference type="Proteomes" id="UP000247416">
    <property type="component" value="Unassembled WGS sequence"/>
</dbReference>
<evidence type="ECO:0000313" key="9">
    <source>
        <dbReference type="Proteomes" id="UP000247416"/>
    </source>
</evidence>
<keyword evidence="3 6" id="KW-0812">Transmembrane</keyword>
<feature type="transmembrane region" description="Helical" evidence="6">
    <location>
        <begin position="521"/>
        <end position="545"/>
    </location>
</feature>
<evidence type="ECO:0000256" key="5">
    <source>
        <dbReference type="ARBA" id="ARBA00023136"/>
    </source>
</evidence>
<comment type="subcellular location">
    <subcellularLocation>
        <location evidence="1 6">Cell membrane</location>
        <topology evidence="1 6">Multi-pass membrane protein</topology>
    </subcellularLocation>
</comment>
<sequence>MTFHQFAYRNVIRNIRIYAAFFMASFFSVLVFFIYSMLMFHPEIENGFLGNVPIIWMVVAEITLVVFSWFFIFYSMKAFLEARAKEFAILIHLGMERKQLTRMVFLETIIIGFISIVLGIIFGYAFSKFFFMIVREILMLEDLPLYLSWEPFLLTTAVYFSAFILISLFSVHLSPEKKVIDLLNGYKNIQIDVDFTKRKAILGIVFILSGYGLALLTTRSNMIIFSVFIPLLIAVGTYLFFTDTTQYVVDKIKNKRFLYWKKSRMLPTAEQTFILKNNGKMFFVMTIVTTLAFLSIGLLATLSSYTSQYDKLNPLGLIYKGHIDNPMEHEHISSLITELEEKGLSYHLTRFTVLKQTSSFTNFEVEVFKESDINNLLFSYGYPMVRLSRGESMFIPYSKDSIKELAKKKVETVLLENNVRITIDQVYPELIFPSSIVSLNSIIVSDVDFRRLVRPYRNSPQYEPGYHLFTFDIPQWIEAEDVGVPIQQEVAEEYVKEKYTLPYYFENAGLNYSYILSTYSLFTLVGLLVAAVFLLAAGSFIYFRLHTNLEAEKKKFDVLKRMGISNSELKSLVTKLLFPQFFLPWGVALCHSLFAFFALQNIMKNFVNVSIVKEVVFAFVFLVIIEIIYFNLIRWRYIAYVRE</sequence>
<comment type="caution">
    <text evidence="8">The sequence shown here is derived from an EMBL/GenBank/DDBJ whole genome shotgun (WGS) entry which is preliminary data.</text>
</comment>
<evidence type="ECO:0000313" key="8">
    <source>
        <dbReference type="EMBL" id="PYF05988.1"/>
    </source>
</evidence>
<evidence type="ECO:0000256" key="1">
    <source>
        <dbReference type="ARBA" id="ARBA00004651"/>
    </source>
</evidence>
<keyword evidence="2 6" id="KW-1003">Cell membrane</keyword>
<organism evidence="8 9">
    <name type="scientific">Ureibacillus chungkukjangi</name>
    <dbReference type="NCBI Taxonomy" id="1202712"/>
    <lineage>
        <taxon>Bacteria</taxon>
        <taxon>Bacillati</taxon>
        <taxon>Bacillota</taxon>
        <taxon>Bacilli</taxon>
        <taxon>Bacillales</taxon>
        <taxon>Caryophanaceae</taxon>
        <taxon>Ureibacillus</taxon>
    </lineage>
</organism>
<evidence type="ECO:0000256" key="2">
    <source>
        <dbReference type="ARBA" id="ARBA00022475"/>
    </source>
</evidence>
<proteinExistence type="inferred from homology"/>
<evidence type="ECO:0000256" key="3">
    <source>
        <dbReference type="ARBA" id="ARBA00022692"/>
    </source>
</evidence>
<feature type="transmembrane region" description="Helical" evidence="6">
    <location>
        <begin position="200"/>
        <end position="216"/>
    </location>
</feature>
<dbReference type="EMBL" id="QJTJ01000013">
    <property type="protein sequence ID" value="PYF05988.1"/>
    <property type="molecule type" value="Genomic_DNA"/>
</dbReference>
<dbReference type="PANTHER" id="PTHR46795:SF3">
    <property type="entry name" value="ABC TRANSPORTER PERMEASE"/>
    <property type="match status" value="1"/>
</dbReference>
<feature type="transmembrane region" description="Helical" evidence="6">
    <location>
        <begin position="20"/>
        <end position="41"/>
    </location>
</feature>
<reference evidence="8 9" key="1">
    <citation type="submission" date="2018-06" db="EMBL/GenBank/DDBJ databases">
        <title>Genomic Encyclopedia of Archaeal and Bacterial Type Strains, Phase II (KMG-II): from individual species to whole genera.</title>
        <authorList>
            <person name="Goeker M."/>
        </authorList>
    </citation>
    <scope>NUCLEOTIDE SEQUENCE [LARGE SCALE GENOMIC DNA]</scope>
    <source>
        <strain evidence="8 9">KACC 16626</strain>
    </source>
</reference>
<feature type="transmembrane region" description="Helical" evidence="6">
    <location>
        <begin position="53"/>
        <end position="74"/>
    </location>
</feature>
<feature type="transmembrane region" description="Helical" evidence="6">
    <location>
        <begin position="615"/>
        <end position="633"/>
    </location>
</feature>
<dbReference type="PIRSF" id="PIRSF018968">
    <property type="entry name" value="ABC_permease_BceB"/>
    <property type="match status" value="1"/>
</dbReference>
<evidence type="ECO:0000256" key="6">
    <source>
        <dbReference type="PIRNR" id="PIRNR018968"/>
    </source>
</evidence>
<gene>
    <name evidence="8" type="ORF">BJ095_11363</name>
</gene>
<dbReference type="RefSeq" id="WP_110561296.1">
    <property type="nucleotide sequence ID" value="NZ_QJTJ01000013.1"/>
</dbReference>
<dbReference type="InterPro" id="IPR027022">
    <property type="entry name" value="ABC_permease_BceB-typ"/>
</dbReference>
<name>A0A318TSI8_9BACL</name>
<dbReference type="GO" id="GO:0005886">
    <property type="term" value="C:plasma membrane"/>
    <property type="evidence" value="ECO:0007669"/>
    <property type="project" value="UniProtKB-SubCell"/>
</dbReference>
<comment type="similarity">
    <text evidence="6">Belongs to the ABC-4 integral membrane protein family.</text>
</comment>
<accession>A0A318TSI8</accession>